<reference evidence="4 6" key="2">
    <citation type="submission" date="2023-09" db="EMBL/GenBank/DDBJ databases">
        <title>Complete-Gapless Cercospora beticola genome.</title>
        <authorList>
            <person name="Wyatt N.A."/>
            <person name="Spanner R.E."/>
            <person name="Bolton M.D."/>
        </authorList>
    </citation>
    <scope>NUCLEOTIDE SEQUENCE [LARGE SCALE GENOMIC DNA]</scope>
    <source>
        <strain evidence="4">Cb09-40</strain>
    </source>
</reference>
<dbReference type="EMBL" id="LKMD01000103">
    <property type="protein sequence ID" value="PIA96081.1"/>
    <property type="molecule type" value="Genomic_DNA"/>
</dbReference>
<dbReference type="NCBIfam" id="NF041278">
    <property type="entry name" value="CmcJ_NvfI_EfuI"/>
    <property type="match status" value="1"/>
</dbReference>
<gene>
    <name evidence="3" type="ORF">CB0940_10134</name>
    <name evidence="4" type="ORF">RHO25_011501</name>
</gene>
<sequence>MPHAEGHHVKATLNYYLDPAKGGYESFWFGTVGEKRRPFEYVEVPITDIRGREEEFQLDVHGFEYVKESSKLTPEDTDSHERIKQVYYGECEELLKRLTGGSRVHIMGHVCRKSNWDKFAEATKDKEDMERTPIPTSARYVHVDHSYAGAETRLHFYLPHEAPEILSRKKRWAIINIWRPIYPVTRENLAFLDARSIPDTSLRPVVAKFRRPENHEQLSEVTRKAFERNDVETWSVAPPEKVEGEHRWYYCKGMMPEEAIVFKIFDSCEKEEVARRVPHTAFQCDEDFGEDRQSVELRGLILWDE</sequence>
<accession>A0A2G5HU70</accession>
<dbReference type="Proteomes" id="UP001302367">
    <property type="component" value="Chromosome 8"/>
</dbReference>
<dbReference type="GO" id="GO:0016491">
    <property type="term" value="F:oxidoreductase activity"/>
    <property type="evidence" value="ECO:0007669"/>
    <property type="project" value="UniProtKB-KW"/>
</dbReference>
<dbReference type="PANTHER" id="PTHR34598:SF3">
    <property type="entry name" value="OXIDOREDUCTASE AN1597"/>
    <property type="match status" value="1"/>
</dbReference>
<dbReference type="InterPro" id="IPR044053">
    <property type="entry name" value="AsaB-like"/>
</dbReference>
<dbReference type="Proteomes" id="UP000230605">
    <property type="component" value="Chromosome 8"/>
</dbReference>
<evidence type="ECO:0000313" key="5">
    <source>
        <dbReference type="Proteomes" id="UP000230605"/>
    </source>
</evidence>
<evidence type="ECO:0000256" key="2">
    <source>
        <dbReference type="ARBA" id="ARBA00023604"/>
    </source>
</evidence>
<comment type="similarity">
    <text evidence="2">Belongs to the asaB hydroxylase/desaturase family.</text>
</comment>
<organism evidence="3 5">
    <name type="scientific">Cercospora beticola</name>
    <name type="common">Sugarbeet leaf spot fungus</name>
    <dbReference type="NCBI Taxonomy" id="122368"/>
    <lineage>
        <taxon>Eukaryota</taxon>
        <taxon>Fungi</taxon>
        <taxon>Dikarya</taxon>
        <taxon>Ascomycota</taxon>
        <taxon>Pezizomycotina</taxon>
        <taxon>Dothideomycetes</taxon>
        <taxon>Dothideomycetidae</taxon>
        <taxon>Mycosphaerellales</taxon>
        <taxon>Mycosphaerellaceae</taxon>
        <taxon>Cercospora</taxon>
    </lineage>
</organism>
<evidence type="ECO:0000313" key="6">
    <source>
        <dbReference type="Proteomes" id="UP001302367"/>
    </source>
</evidence>
<protein>
    <recommendedName>
        <fullName evidence="7">GA4 desaturase</fullName>
    </recommendedName>
</protein>
<dbReference type="OrthoDB" id="412788at2759"/>
<dbReference type="AlphaFoldDB" id="A0A2G5HU70"/>
<dbReference type="PANTHER" id="PTHR34598">
    <property type="entry name" value="BLL6449 PROTEIN"/>
    <property type="match status" value="1"/>
</dbReference>
<evidence type="ECO:0000256" key="1">
    <source>
        <dbReference type="ARBA" id="ARBA00023002"/>
    </source>
</evidence>
<evidence type="ECO:0000313" key="4">
    <source>
        <dbReference type="EMBL" id="WPB06841.1"/>
    </source>
</evidence>
<name>A0A2G5HU70_CERBT</name>
<evidence type="ECO:0008006" key="7">
    <source>
        <dbReference type="Google" id="ProtNLM"/>
    </source>
</evidence>
<evidence type="ECO:0000313" key="3">
    <source>
        <dbReference type="EMBL" id="PIA96081.1"/>
    </source>
</evidence>
<keyword evidence="1" id="KW-0560">Oxidoreductase</keyword>
<keyword evidence="6" id="KW-1185">Reference proteome</keyword>
<dbReference type="EMBL" id="CP134191">
    <property type="protein sequence ID" value="WPB06841.1"/>
    <property type="molecule type" value="Genomic_DNA"/>
</dbReference>
<reference evidence="3 5" key="1">
    <citation type="submission" date="2015-10" db="EMBL/GenBank/DDBJ databases">
        <title>The cercosporin biosynthetic gene cluster was horizontally transferred to several fungal lineages and shown to be expanded in Cercospora beticola based on microsynteny with recipient genomes.</title>
        <authorList>
            <person name="De Jonge R."/>
            <person name="Ebert M.K."/>
            <person name="Suttle J.C."/>
            <person name="Jurick Ii W.M."/>
            <person name="Secor G.A."/>
            <person name="Thomma B.P."/>
            <person name="Van De Peer Y."/>
            <person name="Bolton M.D."/>
        </authorList>
    </citation>
    <scope>NUCLEOTIDE SEQUENCE [LARGE SCALE GENOMIC DNA]</scope>
    <source>
        <strain evidence="3 5">09-40</strain>
    </source>
</reference>
<proteinExistence type="inferred from homology"/>